<accession>A0A511QUS5</accession>
<name>A0A511QUS5_9VIBR</name>
<proteinExistence type="predicted"/>
<gene>
    <name evidence="2" type="ORF">VSU01S_25570</name>
</gene>
<protein>
    <submittedName>
        <fullName evidence="2">Uncharacterized protein</fullName>
    </submittedName>
</protein>
<comment type="caution">
    <text evidence="2">The sequence shown here is derived from an EMBL/GenBank/DDBJ whole genome shotgun (WGS) entry which is preliminary data.</text>
</comment>
<dbReference type="OrthoDB" id="5874465at2"/>
<dbReference type="RefSeq" id="WP_119009106.1">
    <property type="nucleotide sequence ID" value="NZ_BJXK01000010.1"/>
</dbReference>
<keyword evidence="1" id="KW-0732">Signal</keyword>
<reference evidence="2 3" key="1">
    <citation type="submission" date="2019-07" db="EMBL/GenBank/DDBJ databases">
        <title>Whole genome shotgun sequence of Vibrio superstes NBRC 103154.</title>
        <authorList>
            <person name="Hosoyama A."/>
            <person name="Uohara A."/>
            <person name="Ohji S."/>
            <person name="Ichikawa N."/>
        </authorList>
    </citation>
    <scope>NUCLEOTIDE SEQUENCE [LARGE SCALE GENOMIC DNA]</scope>
    <source>
        <strain evidence="2 3">NBRC 103154</strain>
    </source>
</reference>
<evidence type="ECO:0000313" key="3">
    <source>
        <dbReference type="Proteomes" id="UP000321113"/>
    </source>
</evidence>
<evidence type="ECO:0000256" key="1">
    <source>
        <dbReference type="SAM" id="SignalP"/>
    </source>
</evidence>
<dbReference type="Proteomes" id="UP000321113">
    <property type="component" value="Unassembled WGS sequence"/>
</dbReference>
<feature type="signal peptide" evidence="1">
    <location>
        <begin position="1"/>
        <end position="23"/>
    </location>
</feature>
<dbReference type="EMBL" id="BJXK01000010">
    <property type="protein sequence ID" value="GEM80312.1"/>
    <property type="molecule type" value="Genomic_DNA"/>
</dbReference>
<evidence type="ECO:0000313" key="2">
    <source>
        <dbReference type="EMBL" id="GEM80312.1"/>
    </source>
</evidence>
<sequence length="117" mass="12759">MTLNKRTGLVLIASLFVSSSLFAANTQDQQVIDLSQDELPGSIGLSATVDSLPNFSFHNTKEDTNQMVEGEPAHKDYIDASDHDPSGAIGFSVPVDSLPKFHLKNKNKNHTVHKNNL</sequence>
<feature type="chain" id="PRO_5021818669" evidence="1">
    <location>
        <begin position="24"/>
        <end position="117"/>
    </location>
</feature>
<dbReference type="AlphaFoldDB" id="A0A511QUS5"/>
<keyword evidence="3" id="KW-1185">Reference proteome</keyword>
<organism evidence="2 3">
    <name type="scientific">Vibrio superstes NBRC 103154</name>
    <dbReference type="NCBI Taxonomy" id="1219062"/>
    <lineage>
        <taxon>Bacteria</taxon>
        <taxon>Pseudomonadati</taxon>
        <taxon>Pseudomonadota</taxon>
        <taxon>Gammaproteobacteria</taxon>
        <taxon>Vibrionales</taxon>
        <taxon>Vibrionaceae</taxon>
        <taxon>Vibrio</taxon>
    </lineage>
</organism>